<name>A0ABU7C3T2_9TELE</name>
<evidence type="ECO:0000313" key="2">
    <source>
        <dbReference type="EMBL" id="MED6256393.1"/>
    </source>
</evidence>
<keyword evidence="3" id="KW-1185">Reference proteome</keyword>
<dbReference type="Proteomes" id="UP001345963">
    <property type="component" value="Unassembled WGS sequence"/>
</dbReference>
<gene>
    <name evidence="2" type="ORF">ATANTOWER_025123</name>
</gene>
<sequence>MKGQCISAGLGTPRASSRGAKGGVWGEGSLGISAETAAVEDHEYDSTLVLNNLMIFLIVPWLKIQLHNSGKYLSIILLKTFQSNIIVNPVCHFSFFTTTQSPITLLVL</sequence>
<proteinExistence type="predicted"/>
<dbReference type="EMBL" id="JAHUTI010074613">
    <property type="protein sequence ID" value="MED6256393.1"/>
    <property type="molecule type" value="Genomic_DNA"/>
</dbReference>
<evidence type="ECO:0000313" key="3">
    <source>
        <dbReference type="Proteomes" id="UP001345963"/>
    </source>
</evidence>
<comment type="caution">
    <text evidence="2">The sequence shown here is derived from an EMBL/GenBank/DDBJ whole genome shotgun (WGS) entry which is preliminary data.</text>
</comment>
<reference evidence="2 3" key="1">
    <citation type="submission" date="2021-07" db="EMBL/GenBank/DDBJ databases">
        <authorList>
            <person name="Palmer J.M."/>
        </authorList>
    </citation>
    <scope>NUCLEOTIDE SEQUENCE [LARGE SCALE GENOMIC DNA]</scope>
    <source>
        <strain evidence="2 3">AT_MEX2019</strain>
        <tissue evidence="2">Muscle</tissue>
    </source>
</reference>
<evidence type="ECO:0000256" key="1">
    <source>
        <dbReference type="SAM" id="MobiDB-lite"/>
    </source>
</evidence>
<feature type="region of interest" description="Disordered" evidence="1">
    <location>
        <begin position="1"/>
        <end position="23"/>
    </location>
</feature>
<accession>A0ABU7C3T2</accession>
<protein>
    <submittedName>
        <fullName evidence="2">Uncharacterized protein</fullName>
    </submittedName>
</protein>
<organism evidence="2 3">
    <name type="scientific">Ataeniobius toweri</name>
    <dbReference type="NCBI Taxonomy" id="208326"/>
    <lineage>
        <taxon>Eukaryota</taxon>
        <taxon>Metazoa</taxon>
        <taxon>Chordata</taxon>
        <taxon>Craniata</taxon>
        <taxon>Vertebrata</taxon>
        <taxon>Euteleostomi</taxon>
        <taxon>Actinopterygii</taxon>
        <taxon>Neopterygii</taxon>
        <taxon>Teleostei</taxon>
        <taxon>Neoteleostei</taxon>
        <taxon>Acanthomorphata</taxon>
        <taxon>Ovalentaria</taxon>
        <taxon>Atherinomorphae</taxon>
        <taxon>Cyprinodontiformes</taxon>
        <taxon>Goodeidae</taxon>
        <taxon>Ataeniobius</taxon>
    </lineage>
</organism>